<dbReference type="Pfam" id="PF05958">
    <property type="entry name" value="tRNA_U5-meth_tr"/>
    <property type="match status" value="1"/>
</dbReference>
<evidence type="ECO:0000256" key="1">
    <source>
        <dbReference type="ARBA" id="ARBA00022603"/>
    </source>
</evidence>
<dbReference type="InterPro" id="IPR030390">
    <property type="entry name" value="MeTrfase_TrmA_AS"/>
</dbReference>
<dbReference type="PROSITE" id="PS01231">
    <property type="entry name" value="TRMA_2"/>
    <property type="match status" value="1"/>
</dbReference>
<feature type="domain" description="TRAM" evidence="4">
    <location>
        <begin position="1"/>
        <end position="51"/>
    </location>
</feature>
<dbReference type="InterPro" id="IPR010280">
    <property type="entry name" value="U5_MeTrfase_fam"/>
</dbReference>
<dbReference type="Gene3D" id="2.40.50.1070">
    <property type="match status" value="2"/>
</dbReference>
<dbReference type="PROSITE" id="PS50926">
    <property type="entry name" value="TRAM"/>
    <property type="match status" value="1"/>
</dbReference>
<evidence type="ECO:0000256" key="3">
    <source>
        <dbReference type="ARBA" id="ARBA00022691"/>
    </source>
</evidence>
<dbReference type="SUPFAM" id="SSF50249">
    <property type="entry name" value="Nucleic acid-binding proteins"/>
    <property type="match status" value="1"/>
</dbReference>
<dbReference type="PANTHER" id="PTHR11061:SF30">
    <property type="entry name" value="TRNA (URACIL(54)-C(5))-METHYLTRANSFERASE"/>
    <property type="match status" value="1"/>
</dbReference>
<keyword evidence="2 5" id="KW-0808">Transferase</keyword>
<sequence length="400" mass="44432">MRLEARIPLYGGYTLSRDDGVIFIRGALPGEIVEAEVVEKKRDYSVASVKEVIESSPDRIVPSCPVFGVCGGCHYQYIACHRQVSMKEEVVLDCIERIGKTELSLDPSLVSSPWHYRKRAQFKVSADGRIGFYRTLSHDVVEFEKCLLLSPGINTFLKHIKSVGMPPGVKEIHLQSGDILLAAVKGDRFDAGIVAERFRDAGVSGISFENGSVEGAEQICLDLNGYHYMVSSSSFFQVNWELNNKLLSVISSFVSSIRPEKVIDLYCGAGNFSIPLSPFAGEIVGVEENPSSFRDGEENIELNRIGNIRLVNRRVEDFDIGKGTDLIILDPPRAGLTKRVLRGIIEASPSWLVYVSCNPSTFARDIGRLKEHYVPDSVRVVDMFPQTYHIEVLGILKKTT</sequence>
<dbReference type="EMBL" id="UOGI01000224">
    <property type="protein sequence ID" value="VAX33942.1"/>
    <property type="molecule type" value="Genomic_DNA"/>
</dbReference>
<dbReference type="SUPFAM" id="SSF53335">
    <property type="entry name" value="S-adenosyl-L-methionine-dependent methyltransferases"/>
    <property type="match status" value="1"/>
</dbReference>
<accession>A0A3B1CZP8</accession>
<organism evidence="5">
    <name type="scientific">hydrothermal vent metagenome</name>
    <dbReference type="NCBI Taxonomy" id="652676"/>
    <lineage>
        <taxon>unclassified sequences</taxon>
        <taxon>metagenomes</taxon>
        <taxon>ecological metagenomes</taxon>
    </lineage>
</organism>
<dbReference type="GO" id="GO:0070041">
    <property type="term" value="F:rRNA (uridine-C5-)-methyltransferase activity"/>
    <property type="evidence" value="ECO:0007669"/>
    <property type="project" value="TreeGrafter"/>
</dbReference>
<dbReference type="InterPro" id="IPR029063">
    <property type="entry name" value="SAM-dependent_MTases_sf"/>
</dbReference>
<dbReference type="InterPro" id="IPR002792">
    <property type="entry name" value="TRAM_dom"/>
</dbReference>
<dbReference type="Gene3D" id="2.40.50.140">
    <property type="entry name" value="Nucleic acid-binding proteins"/>
    <property type="match status" value="1"/>
</dbReference>
<dbReference type="InterPro" id="IPR030391">
    <property type="entry name" value="MeTrfase_TrmA_CS"/>
</dbReference>
<keyword evidence="3" id="KW-0949">S-adenosyl-L-methionine</keyword>
<protein>
    <submittedName>
        <fullName evidence="5">RNA methyltransferase, TrmA family</fullName>
    </submittedName>
</protein>
<name>A0A3B1CZP8_9ZZZZ</name>
<dbReference type="InterPro" id="IPR012340">
    <property type="entry name" value="NA-bd_OB-fold"/>
</dbReference>
<dbReference type="AlphaFoldDB" id="A0A3B1CZP8"/>
<dbReference type="PANTHER" id="PTHR11061">
    <property type="entry name" value="RNA M5U METHYLTRANSFERASE"/>
    <property type="match status" value="1"/>
</dbReference>
<gene>
    <name evidence="5" type="ORF">MNBD_NITROSPIRAE03-1982</name>
</gene>
<dbReference type="CDD" id="cd02440">
    <property type="entry name" value="AdoMet_MTases"/>
    <property type="match status" value="1"/>
</dbReference>
<keyword evidence="1 5" id="KW-0489">Methyltransferase</keyword>
<evidence type="ECO:0000259" key="4">
    <source>
        <dbReference type="PROSITE" id="PS50926"/>
    </source>
</evidence>
<dbReference type="GO" id="GO:0070475">
    <property type="term" value="P:rRNA base methylation"/>
    <property type="evidence" value="ECO:0007669"/>
    <property type="project" value="TreeGrafter"/>
</dbReference>
<proteinExistence type="predicted"/>
<evidence type="ECO:0000313" key="5">
    <source>
        <dbReference type="EMBL" id="VAX33942.1"/>
    </source>
</evidence>
<reference evidence="5" key="1">
    <citation type="submission" date="2018-06" db="EMBL/GenBank/DDBJ databases">
        <authorList>
            <person name="Zhirakovskaya E."/>
        </authorList>
    </citation>
    <scope>NUCLEOTIDE SEQUENCE</scope>
</reference>
<dbReference type="PROSITE" id="PS01230">
    <property type="entry name" value="TRMA_1"/>
    <property type="match status" value="1"/>
</dbReference>
<evidence type="ECO:0000256" key="2">
    <source>
        <dbReference type="ARBA" id="ARBA00022679"/>
    </source>
</evidence>
<dbReference type="PROSITE" id="PS51687">
    <property type="entry name" value="SAM_MT_RNA_M5U"/>
    <property type="match status" value="1"/>
</dbReference>
<dbReference type="Gene3D" id="3.40.50.150">
    <property type="entry name" value="Vaccinia Virus protein VP39"/>
    <property type="match status" value="2"/>
</dbReference>